<dbReference type="Pfam" id="PF12911">
    <property type="entry name" value="OppC_N"/>
    <property type="match status" value="1"/>
</dbReference>
<accession>A0AA42CJY4</accession>
<evidence type="ECO:0000313" key="13">
    <source>
        <dbReference type="Proteomes" id="UP001165667"/>
    </source>
</evidence>
<feature type="domain" description="ABC transmembrane type-1" evidence="11">
    <location>
        <begin position="99"/>
        <end position="288"/>
    </location>
</feature>
<evidence type="ECO:0000256" key="1">
    <source>
        <dbReference type="ARBA" id="ARBA00004651"/>
    </source>
</evidence>
<evidence type="ECO:0000256" key="2">
    <source>
        <dbReference type="ARBA" id="ARBA00022448"/>
    </source>
</evidence>
<dbReference type="PROSITE" id="PS50928">
    <property type="entry name" value="ABC_TM1"/>
    <property type="match status" value="1"/>
</dbReference>
<protein>
    <submittedName>
        <fullName evidence="12">ABC transporter permease</fullName>
    </submittedName>
</protein>
<dbReference type="GO" id="GO:0055085">
    <property type="term" value="P:transmembrane transport"/>
    <property type="evidence" value="ECO:0007669"/>
    <property type="project" value="InterPro"/>
</dbReference>
<proteinExistence type="inferred from homology"/>
<dbReference type="Pfam" id="PF00528">
    <property type="entry name" value="BPD_transp_1"/>
    <property type="match status" value="1"/>
</dbReference>
<evidence type="ECO:0000256" key="3">
    <source>
        <dbReference type="ARBA" id="ARBA00022475"/>
    </source>
</evidence>
<dbReference type="InterPro" id="IPR035906">
    <property type="entry name" value="MetI-like_sf"/>
</dbReference>
<evidence type="ECO:0000313" key="12">
    <source>
        <dbReference type="EMBL" id="MCW6509994.1"/>
    </source>
</evidence>
<feature type="region of interest" description="Disordered" evidence="10">
    <location>
        <begin position="1"/>
        <end position="21"/>
    </location>
</feature>
<evidence type="ECO:0000256" key="6">
    <source>
        <dbReference type="ARBA" id="ARBA00022927"/>
    </source>
</evidence>
<name>A0AA42CJY4_9HYPH</name>
<organism evidence="12 13">
    <name type="scientific">Lichenifustis flavocetrariae</name>
    <dbReference type="NCBI Taxonomy" id="2949735"/>
    <lineage>
        <taxon>Bacteria</taxon>
        <taxon>Pseudomonadati</taxon>
        <taxon>Pseudomonadota</taxon>
        <taxon>Alphaproteobacteria</taxon>
        <taxon>Hyphomicrobiales</taxon>
        <taxon>Lichenihabitantaceae</taxon>
        <taxon>Lichenifustis</taxon>
    </lineage>
</organism>
<feature type="transmembrane region" description="Helical" evidence="9">
    <location>
        <begin position="101"/>
        <end position="127"/>
    </location>
</feature>
<dbReference type="PANTHER" id="PTHR43386">
    <property type="entry name" value="OLIGOPEPTIDE TRANSPORT SYSTEM PERMEASE PROTEIN APPC"/>
    <property type="match status" value="1"/>
</dbReference>
<keyword evidence="3" id="KW-1003">Cell membrane</keyword>
<feature type="transmembrane region" description="Helical" evidence="9">
    <location>
        <begin position="220"/>
        <end position="242"/>
    </location>
</feature>
<dbReference type="SUPFAM" id="SSF161098">
    <property type="entry name" value="MetI-like"/>
    <property type="match status" value="1"/>
</dbReference>
<keyword evidence="4 9" id="KW-0812">Transmembrane</keyword>
<dbReference type="AlphaFoldDB" id="A0AA42CJY4"/>
<dbReference type="PANTHER" id="PTHR43386:SF1">
    <property type="entry name" value="D,D-DIPEPTIDE TRANSPORT SYSTEM PERMEASE PROTEIN DDPC-RELATED"/>
    <property type="match status" value="1"/>
</dbReference>
<dbReference type="GO" id="GO:0015031">
    <property type="term" value="P:protein transport"/>
    <property type="evidence" value="ECO:0007669"/>
    <property type="project" value="UniProtKB-KW"/>
</dbReference>
<dbReference type="EMBL" id="JAMOIM010000012">
    <property type="protein sequence ID" value="MCW6509994.1"/>
    <property type="molecule type" value="Genomic_DNA"/>
</dbReference>
<comment type="caution">
    <text evidence="12">The sequence shown here is derived from an EMBL/GenBank/DDBJ whole genome shotgun (WGS) entry which is preliminary data.</text>
</comment>
<dbReference type="Proteomes" id="UP001165667">
    <property type="component" value="Unassembled WGS sequence"/>
</dbReference>
<dbReference type="GO" id="GO:0015833">
    <property type="term" value="P:peptide transport"/>
    <property type="evidence" value="ECO:0007669"/>
    <property type="project" value="UniProtKB-KW"/>
</dbReference>
<evidence type="ECO:0000256" key="9">
    <source>
        <dbReference type="RuleBase" id="RU363032"/>
    </source>
</evidence>
<keyword evidence="8 9" id="KW-0472">Membrane</keyword>
<comment type="similarity">
    <text evidence="9">Belongs to the binding-protein-dependent transport system permease family.</text>
</comment>
<dbReference type="InterPro" id="IPR000515">
    <property type="entry name" value="MetI-like"/>
</dbReference>
<keyword evidence="5" id="KW-0571">Peptide transport</keyword>
<dbReference type="RefSeq" id="WP_282586362.1">
    <property type="nucleotide sequence ID" value="NZ_JAMOIM010000012.1"/>
</dbReference>
<dbReference type="GO" id="GO:0005886">
    <property type="term" value="C:plasma membrane"/>
    <property type="evidence" value="ECO:0007669"/>
    <property type="project" value="UniProtKB-SubCell"/>
</dbReference>
<dbReference type="InterPro" id="IPR025966">
    <property type="entry name" value="OppC_N"/>
</dbReference>
<keyword evidence="2 9" id="KW-0813">Transport</keyword>
<dbReference type="Gene3D" id="1.10.3720.10">
    <property type="entry name" value="MetI-like"/>
    <property type="match status" value="1"/>
</dbReference>
<dbReference type="InterPro" id="IPR050366">
    <property type="entry name" value="BP-dependent_transpt_permease"/>
</dbReference>
<evidence type="ECO:0000256" key="4">
    <source>
        <dbReference type="ARBA" id="ARBA00022692"/>
    </source>
</evidence>
<comment type="subcellular location">
    <subcellularLocation>
        <location evidence="1 9">Cell membrane</location>
        <topology evidence="1 9">Multi-pass membrane protein</topology>
    </subcellularLocation>
</comment>
<evidence type="ECO:0000256" key="7">
    <source>
        <dbReference type="ARBA" id="ARBA00022989"/>
    </source>
</evidence>
<evidence type="ECO:0000256" key="10">
    <source>
        <dbReference type="SAM" id="MobiDB-lite"/>
    </source>
</evidence>
<dbReference type="CDD" id="cd06261">
    <property type="entry name" value="TM_PBP2"/>
    <property type="match status" value="1"/>
</dbReference>
<evidence type="ECO:0000259" key="11">
    <source>
        <dbReference type="PROSITE" id="PS50928"/>
    </source>
</evidence>
<feature type="transmembrane region" description="Helical" evidence="9">
    <location>
        <begin position="33"/>
        <end position="54"/>
    </location>
</feature>
<keyword evidence="13" id="KW-1185">Reference proteome</keyword>
<evidence type="ECO:0000256" key="8">
    <source>
        <dbReference type="ARBA" id="ARBA00023136"/>
    </source>
</evidence>
<sequence>MADANLAVPRPVGRPAAHPGPRRWPALLRDPKLMFGGGFILFLVLLAIFAPVVAPHDPLEQDLMAATLPPWGFAEADPAHLLGTDDLGRDVLSRLIFGTRVALTVAAVAALVAATAGTLLGLLAGYFGGWVDAAVSRLVEIWMAFPAVLLSILIVAVLGSGLTSVIVAIAVIDWTRFARVIRADTMAQAQADYVTAARTLGFGRWTILFREILPNVMPGLIALLALEMGIAVVVEAILSFVGLSVSSDTPTWGGMIASGRQIIYQAWWVFAAPLAAVFLTVLAFNQVGDGLRRLLDPVLRR</sequence>
<keyword evidence="6" id="KW-0653">Protein transport</keyword>
<feature type="transmembrane region" description="Helical" evidence="9">
    <location>
        <begin position="262"/>
        <end position="284"/>
    </location>
</feature>
<evidence type="ECO:0000256" key="5">
    <source>
        <dbReference type="ARBA" id="ARBA00022856"/>
    </source>
</evidence>
<keyword evidence="7 9" id="KW-1133">Transmembrane helix</keyword>
<reference evidence="12" key="1">
    <citation type="submission" date="2022-05" db="EMBL/GenBank/DDBJ databases">
        <authorList>
            <person name="Pankratov T."/>
        </authorList>
    </citation>
    <scope>NUCLEOTIDE SEQUENCE</scope>
    <source>
        <strain evidence="12">BP6-180914</strain>
    </source>
</reference>
<gene>
    <name evidence="12" type="ORF">M8523_18400</name>
</gene>
<feature type="transmembrane region" description="Helical" evidence="9">
    <location>
        <begin position="147"/>
        <end position="172"/>
    </location>
</feature>